<dbReference type="InterPro" id="IPR006135">
    <property type="entry name" value="T3SS_substrate_exporter"/>
</dbReference>
<dbReference type="SUPFAM" id="SSF160544">
    <property type="entry name" value="EscU C-terminal domain-like"/>
    <property type="match status" value="1"/>
</dbReference>
<keyword evidence="3" id="KW-1133">Transmembrane helix</keyword>
<dbReference type="PANTHER" id="PTHR30531">
    <property type="entry name" value="FLAGELLAR BIOSYNTHETIC PROTEIN FLHB"/>
    <property type="match status" value="1"/>
</dbReference>
<dbReference type="AlphaFoldDB" id="A0A2T0WY04"/>
<evidence type="ECO:0000313" key="4">
    <source>
        <dbReference type="EMBL" id="PRY91569.1"/>
    </source>
</evidence>
<keyword evidence="3" id="KW-0472">Membrane</keyword>
<dbReference type="PANTHER" id="PTHR30531:SF12">
    <property type="entry name" value="FLAGELLAR BIOSYNTHETIC PROTEIN FLHB"/>
    <property type="match status" value="1"/>
</dbReference>
<dbReference type="Pfam" id="PF01312">
    <property type="entry name" value="Bac_export_2"/>
    <property type="match status" value="1"/>
</dbReference>
<evidence type="ECO:0000313" key="5">
    <source>
        <dbReference type="Proteomes" id="UP000238392"/>
    </source>
</evidence>
<dbReference type="RefSeq" id="WP_106263240.1">
    <property type="nucleotide sequence ID" value="NZ_PVTQ01000003.1"/>
</dbReference>
<evidence type="ECO:0000256" key="2">
    <source>
        <dbReference type="SAM" id="MobiDB-lite"/>
    </source>
</evidence>
<feature type="transmembrane region" description="Helical" evidence="3">
    <location>
        <begin position="35"/>
        <end position="57"/>
    </location>
</feature>
<keyword evidence="5" id="KW-1185">Reference proteome</keyword>
<proteinExistence type="inferred from homology"/>
<keyword evidence="4" id="KW-0969">Cilium</keyword>
<comment type="similarity">
    <text evidence="1">Belongs to the type III secretion exporter family.</text>
</comment>
<evidence type="ECO:0000256" key="3">
    <source>
        <dbReference type="SAM" id="Phobius"/>
    </source>
</evidence>
<organism evidence="4 5">
    <name type="scientific">Donghicola tyrosinivorans</name>
    <dbReference type="NCBI Taxonomy" id="1652492"/>
    <lineage>
        <taxon>Bacteria</taxon>
        <taxon>Pseudomonadati</taxon>
        <taxon>Pseudomonadota</taxon>
        <taxon>Alphaproteobacteria</taxon>
        <taxon>Rhodobacterales</taxon>
        <taxon>Roseobacteraceae</taxon>
        <taxon>Donghicola</taxon>
    </lineage>
</organism>
<accession>A0A2T0WY04</accession>
<dbReference type="Gene3D" id="6.10.250.2080">
    <property type="match status" value="1"/>
</dbReference>
<gene>
    <name evidence="4" type="ORF">CLV74_103153</name>
</gene>
<dbReference type="EMBL" id="PVTQ01000003">
    <property type="protein sequence ID" value="PRY91569.1"/>
    <property type="molecule type" value="Genomic_DNA"/>
</dbReference>
<keyword evidence="4" id="KW-0966">Cell projection</keyword>
<dbReference type="OrthoDB" id="9807950at2"/>
<dbReference type="PRINTS" id="PR00950">
    <property type="entry name" value="TYPE3IMSPROT"/>
</dbReference>
<keyword evidence="3" id="KW-0812">Transmembrane</keyword>
<name>A0A2T0WY04_9RHOB</name>
<dbReference type="GO" id="GO:0005886">
    <property type="term" value="C:plasma membrane"/>
    <property type="evidence" value="ECO:0007669"/>
    <property type="project" value="TreeGrafter"/>
</dbReference>
<reference evidence="4 5" key="1">
    <citation type="submission" date="2018-03" db="EMBL/GenBank/DDBJ databases">
        <title>Genomic Encyclopedia of Archaeal and Bacterial Type Strains, Phase II (KMG-II): from individual species to whole genera.</title>
        <authorList>
            <person name="Goeker M."/>
        </authorList>
    </citation>
    <scope>NUCLEOTIDE SEQUENCE [LARGE SCALE GENOMIC DNA]</scope>
    <source>
        <strain evidence="4 5">DSM 100212</strain>
    </source>
</reference>
<evidence type="ECO:0000256" key="1">
    <source>
        <dbReference type="ARBA" id="ARBA00010690"/>
    </source>
</evidence>
<feature type="transmembrane region" description="Helical" evidence="3">
    <location>
        <begin position="143"/>
        <end position="161"/>
    </location>
</feature>
<feature type="region of interest" description="Disordered" evidence="2">
    <location>
        <begin position="1"/>
        <end position="23"/>
    </location>
</feature>
<feature type="transmembrane region" description="Helical" evidence="3">
    <location>
        <begin position="181"/>
        <end position="203"/>
    </location>
</feature>
<protein>
    <submittedName>
        <fullName evidence="4">Flagellar biosynthetic protein FlhB</fullName>
    </submittedName>
</protein>
<sequence length="349" mass="38867">MSEEASDKKHDASEQKLRKAREKGQIPKSTDVLHLAGYCGLCFALALGGQSLVYDAGGALQSLWTVDIKSSDAVADIIGRTFAAVLPIFMFPLSFVLLALASQRSFAVSSEKIRPKFQRVSIIENAKQKFGAKGFVDFLKNSLKMLLLIFLFSIFLWWCRFDVVESFKLPGAQGLVLMVKLLLYFLILIVLSTFPVAIADFIWQRHSFAQEQRMSDKEMRDEFKENEGDPHFKQARRQRGREIAMNRMLAEVPNSDVVIVNPTHVAVALMWDRQTGTAPVCVAKGHDEVALKIRSIALEAGVPLHKDPPAARAIDAGVSIGSEIPVELYSAVAAAIRYADEMRQRASRR</sequence>
<dbReference type="Proteomes" id="UP000238392">
    <property type="component" value="Unassembled WGS sequence"/>
</dbReference>
<comment type="caution">
    <text evidence="4">The sequence shown here is derived from an EMBL/GenBank/DDBJ whole genome shotgun (WGS) entry which is preliminary data.</text>
</comment>
<keyword evidence="4" id="KW-0282">Flagellum</keyword>
<dbReference type="InterPro" id="IPR029025">
    <property type="entry name" value="T3SS_substrate_exporter_C"/>
</dbReference>
<feature type="transmembrane region" description="Helical" evidence="3">
    <location>
        <begin position="77"/>
        <end position="100"/>
    </location>
</feature>
<dbReference type="Gene3D" id="3.40.1690.10">
    <property type="entry name" value="secretion proteins EscU"/>
    <property type="match status" value="1"/>
</dbReference>
<dbReference type="GO" id="GO:0009306">
    <property type="term" value="P:protein secretion"/>
    <property type="evidence" value="ECO:0007669"/>
    <property type="project" value="InterPro"/>
</dbReference>